<evidence type="ECO:0008006" key="5">
    <source>
        <dbReference type="Google" id="ProtNLM"/>
    </source>
</evidence>
<keyword evidence="1" id="KW-0732">Signal</keyword>
<reference evidence="3" key="2">
    <citation type="submission" date="2021-04" db="EMBL/GenBank/DDBJ databases">
        <title>Complete Genome and methylome analysis of Thiothrix fructosivorans ATCC 49748.</title>
        <authorList>
            <person name="Fomenkov A."/>
            <person name="Sun L."/>
            <person name="Vincze T."/>
            <person name="Grabovich M.Y."/>
            <person name="Roberts R.J."/>
        </authorList>
    </citation>
    <scope>NUCLEOTIDE SEQUENCE</scope>
    <source>
        <strain evidence="3">ATCC 49748</strain>
    </source>
</reference>
<dbReference type="Gene3D" id="3.10.450.50">
    <property type="match status" value="1"/>
</dbReference>
<dbReference type="EMBL" id="JAFMPM010000008">
    <property type="protein sequence ID" value="MBO0614637.1"/>
    <property type="molecule type" value="Genomic_DNA"/>
</dbReference>
<evidence type="ECO:0000256" key="1">
    <source>
        <dbReference type="SAM" id="SignalP"/>
    </source>
</evidence>
<evidence type="ECO:0000313" key="4">
    <source>
        <dbReference type="Proteomes" id="UP000664466"/>
    </source>
</evidence>
<protein>
    <recommendedName>
        <fullName evidence="5">Phosphoribosyl-AMP cyclohydrolase</fullName>
    </recommendedName>
</protein>
<sequence>MFAKHRLAVVLLAAIGFMGVAAAEQLTAPVAPTAPLPPMPPVAPQVTIATVAPSVAAPVTAPITEQEVEQAQQAWAASLVTLGQLHQAGGDVQSAALQLLNRLYAYDEGKVIFKPTKAAVDEFRETKEQALSYFVTGQVAEDHGFALQPWSKVRFENHQIVINADTAEAMGVYFFTDAKTGAETKVDFTFGYKRAKADGHLVIFLHHSSLPYEPKH</sequence>
<evidence type="ECO:0000313" key="3">
    <source>
        <dbReference type="EMBL" id="QTX09461.1"/>
    </source>
</evidence>
<feature type="chain" id="PRO_5032435395" description="Phosphoribosyl-AMP cyclohydrolase" evidence="1">
    <location>
        <begin position="23"/>
        <end position="216"/>
    </location>
</feature>
<organism evidence="3">
    <name type="scientific">Thiothrix fructosivorans</name>
    <dbReference type="NCBI Taxonomy" id="111770"/>
    <lineage>
        <taxon>Bacteria</taxon>
        <taxon>Pseudomonadati</taxon>
        <taxon>Pseudomonadota</taxon>
        <taxon>Gammaproteobacteria</taxon>
        <taxon>Thiotrichales</taxon>
        <taxon>Thiotrichaceae</taxon>
        <taxon>Thiothrix</taxon>
    </lineage>
</organism>
<evidence type="ECO:0000313" key="2">
    <source>
        <dbReference type="EMBL" id="MBO0614637.1"/>
    </source>
</evidence>
<gene>
    <name evidence="3" type="ORF">J1836_012585</name>
    <name evidence="2" type="ORF">J1836_17195</name>
</gene>
<reference evidence="2 4" key="1">
    <citation type="submission" date="2021-03" db="EMBL/GenBank/DDBJ databases">
        <title>Draft genome and methylome analysis of Thiotrix fructosivoruns ATCC 49748.</title>
        <authorList>
            <person name="Fomenkov A."/>
            <person name="Grabovich M.Y."/>
            <person name="Roberts R.J."/>
        </authorList>
    </citation>
    <scope>NUCLEOTIDE SEQUENCE [LARGE SCALE GENOMIC DNA]</scope>
    <source>
        <strain evidence="2 4">ATCC 49748</strain>
    </source>
</reference>
<dbReference type="AlphaFoldDB" id="A0A8B0SE52"/>
<dbReference type="EMBL" id="CP072748">
    <property type="protein sequence ID" value="QTX09461.1"/>
    <property type="molecule type" value="Genomic_DNA"/>
</dbReference>
<proteinExistence type="predicted"/>
<dbReference type="RefSeq" id="WP_207252349.1">
    <property type="nucleotide sequence ID" value="NZ_JAFMPM010000008.1"/>
</dbReference>
<name>A0A8B0SE52_9GAMM</name>
<dbReference type="Proteomes" id="UP000664466">
    <property type="component" value="Unassembled WGS sequence"/>
</dbReference>
<accession>A0A8B0SE52</accession>
<keyword evidence="4" id="KW-1185">Reference proteome</keyword>
<feature type="signal peptide" evidence="1">
    <location>
        <begin position="1"/>
        <end position="22"/>
    </location>
</feature>